<sequence>MIQLIKTKKTYQYYLQIMAVASSFLLGSYVLSVSANEQKSIKTSFTTPSALTILSEKKLNKSTVVNNNNLQLSVNLPEKLLISDSEIEWQVRKNGKAIHQLEGSQQSVKLAAGLYQIRLKIGKYQAEKQVTIHKGQQVRPYFQVDVGRLEMSADHLADWKITGSDNVSYPIRNKRSVSEVLPAGEYQVKMMLASVAQKRIVTVKSGKQSEHHLEIPLGKVNLMAIRDNQPLLQSMKWEVFRLGKGGRHKVAEYHLHAKSVDMPPGQYEAVARHQDKTSKRRFWVQKETTNKVVLVME</sequence>
<feature type="transmembrane region" description="Helical" evidence="1">
    <location>
        <begin position="12"/>
        <end position="31"/>
    </location>
</feature>
<keyword evidence="1" id="KW-0812">Transmembrane</keyword>
<evidence type="ECO:0000313" key="2">
    <source>
        <dbReference type="EMBL" id="CAA6830751.1"/>
    </source>
</evidence>
<dbReference type="EMBL" id="CACVAT010000626">
    <property type="protein sequence ID" value="CAA6830751.1"/>
    <property type="molecule type" value="Genomic_DNA"/>
</dbReference>
<evidence type="ECO:0000256" key="1">
    <source>
        <dbReference type="SAM" id="Phobius"/>
    </source>
</evidence>
<dbReference type="AlphaFoldDB" id="A0A6S6UIU3"/>
<keyword evidence="1" id="KW-1133">Transmembrane helix</keyword>
<keyword evidence="1" id="KW-0472">Membrane</keyword>
<gene>
    <name evidence="2" type="ORF">HELGO_WM26745</name>
</gene>
<proteinExistence type="predicted"/>
<name>A0A6S6UIU3_9GAMM</name>
<organism evidence="2">
    <name type="scientific">uncultured Thiotrichaceae bacterium</name>
    <dbReference type="NCBI Taxonomy" id="298394"/>
    <lineage>
        <taxon>Bacteria</taxon>
        <taxon>Pseudomonadati</taxon>
        <taxon>Pseudomonadota</taxon>
        <taxon>Gammaproteobacteria</taxon>
        <taxon>Thiotrichales</taxon>
        <taxon>Thiotrichaceae</taxon>
        <taxon>environmental samples</taxon>
    </lineage>
</organism>
<reference evidence="2" key="1">
    <citation type="submission" date="2020-01" db="EMBL/GenBank/DDBJ databases">
        <authorList>
            <person name="Meier V. D."/>
            <person name="Meier V D."/>
        </authorList>
    </citation>
    <scope>NUCLEOTIDE SEQUENCE</scope>
    <source>
        <strain evidence="2">HLG_WM_MAG_09</strain>
    </source>
</reference>
<accession>A0A6S6UIU3</accession>
<protein>
    <submittedName>
        <fullName evidence="2">Uncharacterized protein</fullName>
    </submittedName>
</protein>